<dbReference type="Pfam" id="PF05838">
    <property type="entry name" value="Glyco_hydro_108"/>
    <property type="match status" value="1"/>
</dbReference>
<dbReference type="EMBL" id="PJZF01000003">
    <property type="protein sequence ID" value="PLR40732.1"/>
    <property type="molecule type" value="Genomic_DNA"/>
</dbReference>
<dbReference type="AlphaFoldDB" id="A0A2N5EDY2"/>
<keyword evidence="4" id="KW-1185">Reference proteome</keyword>
<feature type="domain" description="Peptidoglycan binding" evidence="2">
    <location>
        <begin position="94"/>
        <end position="178"/>
    </location>
</feature>
<dbReference type="CDD" id="cd13926">
    <property type="entry name" value="N-acetylmuramidase_GH108"/>
    <property type="match status" value="1"/>
</dbReference>
<sequence length="180" mass="19678">MTKDDIFNEILGKEGGYVNNPNDKGGATNWGITEAVARAHGYTGDMKNLSRQQALSILEADYWTGPRFDQVNALSPQIAAELCDTGVNMGPAVAAKFLQRCLNVFNQQATLYPDIVADGQIGPRTITALRAFITARSHEGVTVMLKALNSLQGARYIELAEGRAANETFVYGWIQQRVEL</sequence>
<organism evidence="3 4">
    <name type="scientific">Chimaeribacter californicus</name>
    <dbReference type="NCBI Taxonomy" id="2060067"/>
    <lineage>
        <taxon>Bacteria</taxon>
        <taxon>Pseudomonadati</taxon>
        <taxon>Pseudomonadota</taxon>
        <taxon>Gammaproteobacteria</taxon>
        <taxon>Enterobacterales</taxon>
        <taxon>Yersiniaceae</taxon>
        <taxon>Chimaeribacter</taxon>
    </lineage>
</organism>
<reference evidence="3 4" key="1">
    <citation type="submission" date="2017-12" db="EMBL/GenBank/DDBJ databases">
        <title>Characterization of six clinical isolates of Enterochimera gen. nov., a novel genus of the Yersiniaciae family and the three species Enterochimera arupensis sp. nov., Enterochimera coloradensis sp. nov, and Enterochimera californica sp. nov.</title>
        <authorList>
            <person name="Rossi A."/>
            <person name="Fisher M."/>
        </authorList>
    </citation>
    <scope>NUCLEOTIDE SEQUENCE [LARGE SCALE GENOMIC DNA]</scope>
    <source>
        <strain evidence="4">2015-Iso6</strain>
    </source>
</reference>
<gene>
    <name evidence="3" type="ORF">CYR55_05480</name>
</gene>
<dbReference type="InterPro" id="IPR008565">
    <property type="entry name" value="TtsA-like_GH18_dom"/>
</dbReference>
<evidence type="ECO:0000259" key="1">
    <source>
        <dbReference type="Pfam" id="PF05838"/>
    </source>
</evidence>
<dbReference type="SUPFAM" id="SSF53955">
    <property type="entry name" value="Lysozyme-like"/>
    <property type="match status" value="1"/>
</dbReference>
<name>A0A2N5EDY2_9GAMM</name>
<dbReference type="Pfam" id="PF09374">
    <property type="entry name" value="PG_binding_3"/>
    <property type="match status" value="1"/>
</dbReference>
<dbReference type="Proteomes" id="UP000234240">
    <property type="component" value="Unassembled WGS sequence"/>
</dbReference>
<evidence type="ECO:0000313" key="4">
    <source>
        <dbReference type="Proteomes" id="UP000234240"/>
    </source>
</evidence>
<dbReference type="OrthoDB" id="9815229at2"/>
<dbReference type="InterPro" id="IPR023346">
    <property type="entry name" value="Lysozyme-like_dom_sf"/>
</dbReference>
<dbReference type="RefSeq" id="WP_101815145.1">
    <property type="nucleotide sequence ID" value="NZ_PJZF01000003.1"/>
</dbReference>
<protein>
    <submittedName>
        <fullName evidence="3">Uncharacterized protein</fullName>
    </submittedName>
</protein>
<accession>A0A2N5EDY2</accession>
<evidence type="ECO:0000313" key="3">
    <source>
        <dbReference type="EMBL" id="PLR40732.1"/>
    </source>
</evidence>
<dbReference type="InterPro" id="IPR018537">
    <property type="entry name" value="Peptidoglycan-bd_3"/>
</dbReference>
<comment type="caution">
    <text evidence="3">The sequence shown here is derived from an EMBL/GenBank/DDBJ whole genome shotgun (WGS) entry which is preliminary data.</text>
</comment>
<feature type="domain" description="TtsA-like Glycoside hydrolase family 108" evidence="1">
    <location>
        <begin position="7"/>
        <end position="90"/>
    </location>
</feature>
<dbReference type="Gene3D" id="1.20.141.10">
    <property type="entry name" value="Chitosanase, subunit A, domain 1"/>
    <property type="match status" value="1"/>
</dbReference>
<evidence type="ECO:0000259" key="2">
    <source>
        <dbReference type="Pfam" id="PF09374"/>
    </source>
</evidence>
<proteinExistence type="predicted"/>